<dbReference type="GO" id="GO:0005929">
    <property type="term" value="C:cilium"/>
    <property type="evidence" value="ECO:0007669"/>
    <property type="project" value="GOC"/>
</dbReference>
<evidence type="ECO:0000313" key="3">
    <source>
        <dbReference type="EMBL" id="CDJ58831.1"/>
    </source>
</evidence>
<accession>U6M482</accession>
<feature type="region of interest" description="Disordered" evidence="2">
    <location>
        <begin position="199"/>
        <end position="227"/>
    </location>
</feature>
<dbReference type="GO" id="GO:0035721">
    <property type="term" value="P:intraciliary retrograde transport"/>
    <property type="evidence" value="ECO:0007669"/>
    <property type="project" value="TreeGrafter"/>
</dbReference>
<feature type="region of interest" description="Disordered" evidence="2">
    <location>
        <begin position="1419"/>
        <end position="1450"/>
    </location>
</feature>
<feature type="compositionally biased region" description="Low complexity" evidence="2">
    <location>
        <begin position="1428"/>
        <end position="1450"/>
    </location>
</feature>
<evidence type="ECO:0000256" key="1">
    <source>
        <dbReference type="SAM" id="Coils"/>
    </source>
</evidence>
<feature type="region of interest" description="Disordered" evidence="2">
    <location>
        <begin position="519"/>
        <end position="563"/>
    </location>
</feature>
<dbReference type="Gene3D" id="1.25.40.10">
    <property type="entry name" value="Tetratricopeptide repeat domain"/>
    <property type="match status" value="1"/>
</dbReference>
<keyword evidence="1" id="KW-0175">Coiled coil</keyword>
<evidence type="ECO:0000313" key="4">
    <source>
        <dbReference type="Proteomes" id="UP000030763"/>
    </source>
</evidence>
<proteinExistence type="predicted"/>
<dbReference type="GeneID" id="25335800"/>
<dbReference type="EMBL" id="HG719865">
    <property type="protein sequence ID" value="CDJ58831.1"/>
    <property type="molecule type" value="Genomic_DNA"/>
</dbReference>
<dbReference type="GO" id="GO:0061512">
    <property type="term" value="P:protein localization to cilium"/>
    <property type="evidence" value="ECO:0007669"/>
    <property type="project" value="TreeGrafter"/>
</dbReference>
<feature type="compositionally biased region" description="Low complexity" evidence="2">
    <location>
        <begin position="1107"/>
        <end position="1135"/>
    </location>
</feature>
<feature type="compositionally biased region" description="Polar residues" evidence="2">
    <location>
        <begin position="1094"/>
        <end position="1106"/>
    </location>
</feature>
<dbReference type="PANTHER" id="PTHR14699">
    <property type="entry name" value="STI2 PROTEIN-RELATED"/>
    <property type="match status" value="1"/>
</dbReference>
<dbReference type="RefSeq" id="XP_013335479.1">
    <property type="nucleotide sequence ID" value="XM_013480025.1"/>
</dbReference>
<organism evidence="3 4">
    <name type="scientific">Eimeria maxima</name>
    <name type="common">Coccidian parasite</name>
    <dbReference type="NCBI Taxonomy" id="5804"/>
    <lineage>
        <taxon>Eukaryota</taxon>
        <taxon>Sar</taxon>
        <taxon>Alveolata</taxon>
        <taxon>Apicomplexa</taxon>
        <taxon>Conoidasida</taxon>
        <taxon>Coccidia</taxon>
        <taxon>Eucoccidiorida</taxon>
        <taxon>Eimeriorina</taxon>
        <taxon>Eimeriidae</taxon>
        <taxon>Eimeria</taxon>
    </lineage>
</organism>
<dbReference type="Proteomes" id="UP000030763">
    <property type="component" value="Unassembled WGS sequence"/>
</dbReference>
<dbReference type="OrthoDB" id="349013at2759"/>
<evidence type="ECO:0008006" key="5">
    <source>
        <dbReference type="Google" id="ProtNLM"/>
    </source>
</evidence>
<feature type="coiled-coil region" evidence="1">
    <location>
        <begin position="1481"/>
        <end position="1518"/>
    </location>
</feature>
<dbReference type="SUPFAM" id="SSF48452">
    <property type="entry name" value="TPR-like"/>
    <property type="match status" value="2"/>
</dbReference>
<dbReference type="OMA" id="RTLAYCE"/>
<keyword evidence="4" id="KW-1185">Reference proteome</keyword>
<dbReference type="InterPro" id="IPR011990">
    <property type="entry name" value="TPR-like_helical_dom_sf"/>
</dbReference>
<evidence type="ECO:0000256" key="2">
    <source>
        <dbReference type="SAM" id="MobiDB-lite"/>
    </source>
</evidence>
<gene>
    <name evidence="3" type="ORF">EMWEY_00018140</name>
</gene>
<reference evidence="3" key="1">
    <citation type="submission" date="2013-10" db="EMBL/GenBank/DDBJ databases">
        <title>Genomic analysis of the causative agents of coccidiosis in chickens.</title>
        <authorList>
            <person name="Reid A.J."/>
            <person name="Blake D."/>
            <person name="Billington K."/>
            <person name="Browne H."/>
            <person name="Dunn M."/>
            <person name="Hung S."/>
            <person name="Kawahara F."/>
            <person name="Miranda-Saavedra D."/>
            <person name="Mourier T."/>
            <person name="Nagra H."/>
            <person name="Otto T.D."/>
            <person name="Rawlings N."/>
            <person name="Sanchez A."/>
            <person name="Sanders M."/>
            <person name="Subramaniam C."/>
            <person name="Tay Y."/>
            <person name="Dear P."/>
            <person name="Doerig C."/>
            <person name="Gruber A."/>
            <person name="Parkinson J."/>
            <person name="Shirley M."/>
            <person name="Wan K.L."/>
            <person name="Berriman M."/>
            <person name="Tomley F."/>
            <person name="Pain A."/>
        </authorList>
    </citation>
    <scope>NUCLEOTIDE SEQUENCE [LARGE SCALE GENOMIC DNA]</scope>
    <source>
        <strain evidence="3">Weybridge</strain>
    </source>
</reference>
<reference evidence="3" key="2">
    <citation type="submission" date="2013-10" db="EMBL/GenBank/DDBJ databases">
        <authorList>
            <person name="Aslett M."/>
        </authorList>
    </citation>
    <scope>NUCLEOTIDE SEQUENCE [LARGE SCALE GENOMIC DNA]</scope>
    <source>
        <strain evidence="3">Weybridge</strain>
    </source>
</reference>
<name>U6M482_EIMMA</name>
<dbReference type="InterPro" id="IPR040364">
    <property type="entry name" value="TTC21A/TTC21B"/>
</dbReference>
<dbReference type="PANTHER" id="PTHR14699:SF0">
    <property type="entry name" value="TETRATRICOPEPTIDE REPEAT PROTEIN 21 HOMOLOG"/>
    <property type="match status" value="1"/>
</dbReference>
<sequence length="1705" mass="181272">MDSEVCDRLQCMLHYALQQRLLSSALGVCNRGCFYADSSKDSGSRSSSGSGNVFVLWRAVATALDHRPQQALLLLRSLERQQAASNGGEIKEGTVSLWCLQQVQQAILLLQKGDNQYKVDSLVSPAASLKTNAAAAAAAAAKGQENDSSLLLVASALSYLGDFVGAFAALQAMKTETEESCCIAGWLHLEVHAALHRQQEQQQQQLPPSHNQQQQQQQQEQQQQELAAAERYFQRAHQLSLLGKRGTPSPLSLLGVAEALGLVGSLQSREPWFAAAAFHRALLLLSVSRWDEAAAAAATCAAAAPPSSSGNGELQQPAALLLLLLQLCSNTHSPAASCSSPKEILCALSASLKTEEPPGFSFCLDVSRALCCCWGCLYNDCSSDSSSTGSRLGDVLEATLSLLQQGRAQLQASNEAAAAPLLLEYTRETAQQLLLCGRLVEAERDFAAATAAAATPQQQQAAFEGAALSCLLQGKTAEAAQQLRLAQGVNAANCRPTATQILLRWELGGNCSNSAADCSSSSSSSSNDGKSNGSNTNNTSGNNIINGNNGNKNNDDSNTSSSSSLAELADGLRAAAATWRWQLQRACGFKLYGALDAPRWTIVCSRLLHAVSLAACNQAPNIDNPIEPLGFWRATAPIAAATAAEQKLLRELLNQVVEIATTLLQHIPTHLHAQLLLVRALLLSGDLQRCSDLLSSLEKQHQGETAAALLLLLHARCCCLAEKPQQGLDYLLLAFQQQPHLQQTSACILLQASLQVQLNCIEEAVQTLEPATADSWCRALSRASSSNNSNGNSNSSNTSNGNKCMCGEIAARNLRWARRLRGVSPLPLQCTAADRLELLLLLVLLLSRQQQTDKAKELLLAAAEAFECGACISISGLYSSSSSGSCSGSSSKGSKGFEEWVQGKIILAAAAHAAETKEPHAALQLLRRVPPGSCCSAAALVSSAEVYRQHLQDSAAAVRCLRRSLQQRHLSSSTAAAAGELLLTLHRPRDAVTAFCQANELCPQDRRLLHQLTTAAAAAQPQTNAAEDTAARARDYIDRYAAARAAAFNVAFSATDTDAFDSSVAAGADDGRGGDSGALVLLRRVQQKLLSMLSDPTRTPRLSLTPSSSSSNSSNSSSNNSSNSSNSSSNSGSSSKRVVMSEKKQLLCEASKQLAALLWQLKRDAAAALDVCSRAIQHSSADTELHALRCRVSLQLGCMHTAEESLKCLRELDSNNPTLCELQVHLVAAALQRGPQSLEELLPHALQLIRQQKVSFAALEAALLLLRRRGLQEGYDEVCSLLQQQQHHQQQQQQQEPDTTRIRTLAYCEALVHKPEIALQRFVAAQELPLLQQLSLQQQLELLLRPFGAAESEWLQQSSTRKRLTTVLSCAAAAAGIEAAATAAASAAAPQLLPQPWEQLGIEKLQQILLLPAAASSAPGEYAPPERSNSSSSNSSSNSSSSNSSSSSSSNASVLEAAEALLSRWEKTQGAAADTANNYLLQAYRQEIAVLSGKRAAAEAALQQMKQLLQGFQQQQQQQEPLPLQPPLLLPHVHALFVAAEAYVVLGQPAKARSLLQQAAAAAAQAEQAAAAAAAAAATAAAAPRPELDPVQLAEATARVQLLLAELLLGDRQQEAAAAAATAAAAAIGPNYKTSEILAKVAEKQKQYDKAASHYKDALNQHPRQLQLLLRQALLQLQQQQLLPALAGLQQQQLLAAAAAGLYQI</sequence>
<dbReference type="GO" id="GO:0030991">
    <property type="term" value="C:intraciliary transport particle A"/>
    <property type="evidence" value="ECO:0007669"/>
    <property type="project" value="TreeGrafter"/>
</dbReference>
<feature type="compositionally biased region" description="Low complexity" evidence="2">
    <location>
        <begin position="200"/>
        <end position="225"/>
    </location>
</feature>
<dbReference type="VEuPathDB" id="ToxoDB:EMWEY_00018140"/>
<feature type="region of interest" description="Disordered" evidence="2">
    <location>
        <begin position="1092"/>
        <end position="1136"/>
    </location>
</feature>
<protein>
    <recommendedName>
        <fullName evidence="5">Tetratricopeptide repeat-containing protein</fullName>
    </recommendedName>
</protein>